<comment type="caution">
    <text evidence="4">The sequence shown here is derived from an EMBL/GenBank/DDBJ whole genome shotgun (WGS) entry which is preliminary data.</text>
</comment>
<dbReference type="InterPro" id="IPR050493">
    <property type="entry name" value="FAD-dep_Monooxygenase_BioMet"/>
</dbReference>
<dbReference type="PANTHER" id="PTHR13789">
    <property type="entry name" value="MONOOXYGENASE"/>
    <property type="match status" value="1"/>
</dbReference>
<accession>A0A8J4AHX0</accession>
<dbReference type="PANTHER" id="PTHR13789:SF309">
    <property type="entry name" value="PUTATIVE (AFU_ORTHOLOGUE AFUA_6G14510)-RELATED"/>
    <property type="match status" value="1"/>
</dbReference>
<dbReference type="Proteomes" id="UP000614996">
    <property type="component" value="Unassembled WGS sequence"/>
</dbReference>
<dbReference type="RefSeq" id="WP_207128478.1">
    <property type="nucleotide sequence ID" value="NZ_BOPO01000128.1"/>
</dbReference>
<evidence type="ECO:0000313" key="4">
    <source>
        <dbReference type="EMBL" id="GIL30885.1"/>
    </source>
</evidence>
<proteinExistence type="predicted"/>
<evidence type="ECO:0000259" key="3">
    <source>
        <dbReference type="Pfam" id="PF01494"/>
    </source>
</evidence>
<dbReference type="InterPro" id="IPR036188">
    <property type="entry name" value="FAD/NAD-bd_sf"/>
</dbReference>
<dbReference type="InterPro" id="IPR002938">
    <property type="entry name" value="FAD-bd"/>
</dbReference>
<feature type="domain" description="FAD-binding" evidence="3">
    <location>
        <begin position="2"/>
        <end position="334"/>
    </location>
</feature>
<dbReference type="GO" id="GO:0004497">
    <property type="term" value="F:monooxygenase activity"/>
    <property type="evidence" value="ECO:0007669"/>
    <property type="project" value="UniProtKB-KW"/>
</dbReference>
<dbReference type="PRINTS" id="PR00420">
    <property type="entry name" value="RNGMNOXGNASE"/>
</dbReference>
<dbReference type="Gene3D" id="3.50.50.60">
    <property type="entry name" value="FAD/NAD(P)-binding domain"/>
    <property type="match status" value="1"/>
</dbReference>
<name>A0A8J4AHX0_9ACTN</name>
<dbReference type="GO" id="GO:0071949">
    <property type="term" value="F:FAD binding"/>
    <property type="evidence" value="ECO:0007669"/>
    <property type="project" value="InterPro"/>
</dbReference>
<gene>
    <name evidence="4" type="ORF">NUM_61390</name>
</gene>
<dbReference type="AlphaFoldDB" id="A0A8J4AHX0"/>
<keyword evidence="1" id="KW-0560">Oxidoreductase</keyword>
<keyword evidence="5" id="KW-1185">Reference proteome</keyword>
<organism evidence="4 5">
    <name type="scientific">Actinocatenispora comari</name>
    <dbReference type="NCBI Taxonomy" id="2807577"/>
    <lineage>
        <taxon>Bacteria</taxon>
        <taxon>Bacillati</taxon>
        <taxon>Actinomycetota</taxon>
        <taxon>Actinomycetes</taxon>
        <taxon>Micromonosporales</taxon>
        <taxon>Micromonosporaceae</taxon>
        <taxon>Actinocatenispora</taxon>
    </lineage>
</organism>
<dbReference type="SUPFAM" id="SSF51905">
    <property type="entry name" value="FAD/NAD(P)-binding domain"/>
    <property type="match status" value="1"/>
</dbReference>
<sequence length="382" mass="40213">MDICVVGAGIGGLALAHGLLADGHRVRVLERAAGPTRGGAAVTIFSNGAAALAGLGVTDGAAPGAPIETLTSVDAYGRRIMRADLTVLWRRTGHQVRTMPRAELIDRLTAGLPAGTVRYDAAVESVRAGADGAEVGSAAGTERYDVVVGADGHRSAVRRSVLGPAPADEVGWDTWQGLTEVLPSIAAGRTGLLAVGTAGLVGMMPAGQGRTQWWFDVRRGAGPEPADVGTVDWLRRRFARYAEPVPELLAGIADADVGRYPHVLHRVPDRWGEGPVTLLGDAAHVFPPSQAQGANQALEDAWLLRRALQGASGDAATALRRYERARVPHVRLVSRMAASERTNLPVSPPLALLARLTPPRAGGYAYLRLLHRFSSVLANERP</sequence>
<protein>
    <submittedName>
        <fullName evidence="4">Monooxygenase</fullName>
    </submittedName>
</protein>
<reference evidence="5" key="1">
    <citation type="journal article" date="2021" name="Int. J. Syst. Evol. Microbiol.">
        <title>Actinocatenispora comari sp. nov., an endophytic actinomycete isolated from aerial parts of Comarum salesowianum.</title>
        <authorList>
            <person name="Oyunbileg N."/>
            <person name="Iizaka Y."/>
            <person name="Hamada M."/>
            <person name="Davaapurev B.O."/>
            <person name="Fukumoto A."/>
            <person name="Tsetseg B."/>
            <person name="Kato F."/>
            <person name="Tamura T."/>
            <person name="Batkhuu J."/>
            <person name="Anzai Y."/>
        </authorList>
    </citation>
    <scope>NUCLEOTIDE SEQUENCE [LARGE SCALE GENOMIC DNA]</scope>
    <source>
        <strain evidence="5">NUM-2625</strain>
    </source>
</reference>
<evidence type="ECO:0000313" key="5">
    <source>
        <dbReference type="Proteomes" id="UP000614996"/>
    </source>
</evidence>
<evidence type="ECO:0000256" key="1">
    <source>
        <dbReference type="ARBA" id="ARBA00023002"/>
    </source>
</evidence>
<evidence type="ECO:0000256" key="2">
    <source>
        <dbReference type="ARBA" id="ARBA00023033"/>
    </source>
</evidence>
<dbReference type="EMBL" id="BOPO01000128">
    <property type="protein sequence ID" value="GIL30885.1"/>
    <property type="molecule type" value="Genomic_DNA"/>
</dbReference>
<dbReference type="Pfam" id="PF01494">
    <property type="entry name" value="FAD_binding_3"/>
    <property type="match status" value="1"/>
</dbReference>
<keyword evidence="2 4" id="KW-0503">Monooxygenase</keyword>